<sequence>MKIFGIADTHLSFSPSVDKPMSIFGEGWENYEDRLEKAWRSMISEEDYVVIPGDISWGLKFQEAVPDLDFIHSLPGRKILLKGNHDLWWSKITMLNTLYDDMIFIQNSCVPAGDSGVVICGSRGWKLPWAEDFDEHDRKIYNRELLRLESSLKEGRKKGDILIAAMHYPPAEEGRRQSDFTSLLEEYGVKICVYGHLHGPAAFGKGIKGLQNGTEYKLISLDYLGGIPKLIMEV</sequence>
<dbReference type="RefSeq" id="WP_154571525.1">
    <property type="nucleotide sequence ID" value="NZ_DBEZJY010000028.1"/>
</dbReference>
<dbReference type="PIRSF" id="PIRSF033094">
    <property type="entry name" value="Pesterase_CT488"/>
    <property type="match status" value="1"/>
</dbReference>
<dbReference type="InterPro" id="IPR029052">
    <property type="entry name" value="Metallo-depent_PP-like"/>
</dbReference>
<dbReference type="SUPFAM" id="SSF56300">
    <property type="entry name" value="Metallo-dependent phosphatases"/>
    <property type="match status" value="1"/>
</dbReference>
<dbReference type="InterPro" id="IPR051158">
    <property type="entry name" value="Metallophosphoesterase_sf"/>
</dbReference>
<dbReference type="Pfam" id="PF00149">
    <property type="entry name" value="Metallophos"/>
    <property type="match status" value="1"/>
</dbReference>
<reference evidence="2" key="1">
    <citation type="submission" date="2019-09" db="EMBL/GenBank/DDBJ databases">
        <title>In-depth cultivation of the pig gut microbiome towards novel bacterial diversity and tailored functional studies.</title>
        <authorList>
            <person name="Wylensek D."/>
            <person name="Hitch T.C.A."/>
            <person name="Clavel T."/>
        </authorList>
    </citation>
    <scope>NUCLEOTIDE SEQUENCE</scope>
    <source>
        <strain evidence="2">RF-744-FAT-WT-3</strain>
    </source>
</reference>
<dbReference type="InterPro" id="IPR004843">
    <property type="entry name" value="Calcineurin-like_PHP"/>
</dbReference>
<dbReference type="PANTHER" id="PTHR31302:SF22">
    <property type="entry name" value="PHOSPHOESTERASE"/>
    <property type="match status" value="1"/>
</dbReference>
<dbReference type="AlphaFoldDB" id="A0A6A8M8A0"/>
<evidence type="ECO:0000313" key="2">
    <source>
        <dbReference type="EMBL" id="MST68044.1"/>
    </source>
</evidence>
<dbReference type="PANTHER" id="PTHR31302">
    <property type="entry name" value="TRANSMEMBRANE PROTEIN WITH METALLOPHOSPHOESTERASE DOMAIN-RELATED"/>
    <property type="match status" value="1"/>
</dbReference>
<dbReference type="Gene3D" id="3.60.21.10">
    <property type="match status" value="1"/>
</dbReference>
<name>A0A6A8M8A0_9FIRM</name>
<gene>
    <name evidence="2" type="ORF">FYJ66_00245</name>
</gene>
<proteinExistence type="predicted"/>
<organism evidence="2">
    <name type="scientific">Baileyella intestinalis</name>
    <dbReference type="NCBI Taxonomy" id="2606709"/>
    <lineage>
        <taxon>Bacteria</taxon>
        <taxon>Bacillati</taxon>
        <taxon>Bacillota</taxon>
        <taxon>Clostridia</taxon>
        <taxon>Peptostreptococcales</taxon>
        <taxon>Anaerovoracaceae</taxon>
        <taxon>Baileyella</taxon>
    </lineage>
</organism>
<evidence type="ECO:0000259" key="1">
    <source>
        <dbReference type="Pfam" id="PF00149"/>
    </source>
</evidence>
<feature type="domain" description="Calcineurin-like phosphoesterase" evidence="1">
    <location>
        <begin position="1"/>
        <end position="200"/>
    </location>
</feature>
<dbReference type="GO" id="GO:0016787">
    <property type="term" value="F:hydrolase activity"/>
    <property type="evidence" value="ECO:0007669"/>
    <property type="project" value="InterPro"/>
</dbReference>
<dbReference type="InterPro" id="IPR014578">
    <property type="entry name" value="Pesterase_CT488"/>
</dbReference>
<accession>A0A6A8M8A0</accession>
<comment type="caution">
    <text evidence="2">The sequence shown here is derived from an EMBL/GenBank/DDBJ whole genome shotgun (WGS) entry which is preliminary data.</text>
</comment>
<protein>
    <submittedName>
        <fullName evidence="2">Serine/threonine protein phosphatase</fullName>
    </submittedName>
</protein>
<dbReference type="EMBL" id="VUNB01000001">
    <property type="protein sequence ID" value="MST68044.1"/>
    <property type="molecule type" value="Genomic_DNA"/>
</dbReference>